<organism evidence="1 2">
    <name type="scientific">Microtetraspora glauca</name>
    <dbReference type="NCBI Taxonomy" id="1996"/>
    <lineage>
        <taxon>Bacteria</taxon>
        <taxon>Bacillati</taxon>
        <taxon>Actinomycetota</taxon>
        <taxon>Actinomycetes</taxon>
        <taxon>Streptosporangiales</taxon>
        <taxon>Streptosporangiaceae</taxon>
        <taxon>Microtetraspora</taxon>
    </lineage>
</organism>
<proteinExistence type="predicted"/>
<dbReference type="Proteomes" id="UP001551675">
    <property type="component" value="Unassembled WGS sequence"/>
</dbReference>
<dbReference type="RefSeq" id="WP_358129647.1">
    <property type="nucleotide sequence ID" value="NZ_JBFALK010000002.1"/>
</dbReference>
<keyword evidence="2" id="KW-1185">Reference proteome</keyword>
<name>A0ABV3G7W6_MICGL</name>
<gene>
    <name evidence="1" type="ORF">AB0I59_03635</name>
</gene>
<dbReference type="EMBL" id="JBFALK010000002">
    <property type="protein sequence ID" value="MEV0967702.1"/>
    <property type="molecule type" value="Genomic_DNA"/>
</dbReference>
<comment type="caution">
    <text evidence="1">The sequence shown here is derived from an EMBL/GenBank/DDBJ whole genome shotgun (WGS) entry which is preliminary data.</text>
</comment>
<sequence>MAIMDGLTVEQYRVTVHTLRTMAANLETAGRREVQPIRVPARRRT</sequence>
<accession>A0ABV3G7W6</accession>
<evidence type="ECO:0000313" key="1">
    <source>
        <dbReference type="EMBL" id="MEV0967702.1"/>
    </source>
</evidence>
<protein>
    <recommendedName>
        <fullName evidence="3">MarR family transcriptional regulator</fullName>
    </recommendedName>
</protein>
<reference evidence="1 2" key="1">
    <citation type="submission" date="2024-06" db="EMBL/GenBank/DDBJ databases">
        <title>The Natural Products Discovery Center: Release of the First 8490 Sequenced Strains for Exploring Actinobacteria Biosynthetic Diversity.</title>
        <authorList>
            <person name="Kalkreuter E."/>
            <person name="Kautsar S.A."/>
            <person name="Yang D."/>
            <person name="Bader C.D."/>
            <person name="Teijaro C.N."/>
            <person name="Fluegel L."/>
            <person name="Davis C.M."/>
            <person name="Simpson J.R."/>
            <person name="Lauterbach L."/>
            <person name="Steele A.D."/>
            <person name="Gui C."/>
            <person name="Meng S."/>
            <person name="Li G."/>
            <person name="Viehrig K."/>
            <person name="Ye F."/>
            <person name="Su P."/>
            <person name="Kiefer A.F."/>
            <person name="Nichols A."/>
            <person name="Cepeda A.J."/>
            <person name="Yan W."/>
            <person name="Fan B."/>
            <person name="Jiang Y."/>
            <person name="Adhikari A."/>
            <person name="Zheng C.-J."/>
            <person name="Schuster L."/>
            <person name="Cowan T.M."/>
            <person name="Smanski M.J."/>
            <person name="Chevrette M.G."/>
            <person name="De Carvalho L.P.S."/>
            <person name="Shen B."/>
        </authorList>
    </citation>
    <scope>NUCLEOTIDE SEQUENCE [LARGE SCALE GENOMIC DNA]</scope>
    <source>
        <strain evidence="1 2">NPDC050100</strain>
    </source>
</reference>
<evidence type="ECO:0000313" key="2">
    <source>
        <dbReference type="Proteomes" id="UP001551675"/>
    </source>
</evidence>
<evidence type="ECO:0008006" key="3">
    <source>
        <dbReference type="Google" id="ProtNLM"/>
    </source>
</evidence>